<organism evidence="9 10">
    <name type="scientific">Algoriphagus yeomjeoni</name>
    <dbReference type="NCBI Taxonomy" id="291403"/>
    <lineage>
        <taxon>Bacteria</taxon>
        <taxon>Pseudomonadati</taxon>
        <taxon>Bacteroidota</taxon>
        <taxon>Cytophagia</taxon>
        <taxon>Cytophagales</taxon>
        <taxon>Cyclobacteriaceae</taxon>
        <taxon>Algoriphagus</taxon>
    </lineage>
</organism>
<keyword evidence="3" id="KW-0732">Signal</keyword>
<dbReference type="EMBL" id="QLLK01000010">
    <property type="protein sequence ID" value="RAI86720.1"/>
    <property type="molecule type" value="Genomic_DNA"/>
</dbReference>
<keyword evidence="4" id="KW-0472">Membrane</keyword>
<evidence type="ECO:0000256" key="4">
    <source>
        <dbReference type="ARBA" id="ARBA00023136"/>
    </source>
</evidence>
<dbReference type="PROSITE" id="PS51257">
    <property type="entry name" value="PROKAR_LIPOPROTEIN"/>
    <property type="match status" value="1"/>
</dbReference>
<reference evidence="9 10" key="1">
    <citation type="submission" date="2018-06" db="EMBL/GenBank/DDBJ databases">
        <title>Genomic Encyclopedia of Archaeal and Bacterial Type Strains, Phase II (KMG-II): from individual species to whole genera.</title>
        <authorList>
            <person name="Goeker M."/>
        </authorList>
    </citation>
    <scope>NUCLEOTIDE SEQUENCE [LARGE SCALE GENOMIC DNA]</scope>
    <source>
        <strain evidence="9 10">DSM 23446</strain>
    </source>
</reference>
<dbReference type="PROSITE" id="PS50005">
    <property type="entry name" value="TPR"/>
    <property type="match status" value="1"/>
</dbReference>
<evidence type="ECO:0000256" key="2">
    <source>
        <dbReference type="ARBA" id="ARBA00006275"/>
    </source>
</evidence>
<evidence type="ECO:0000313" key="10">
    <source>
        <dbReference type="Proteomes" id="UP000249610"/>
    </source>
</evidence>
<feature type="domain" description="RagB/SusD" evidence="7">
    <location>
        <begin position="343"/>
        <end position="434"/>
    </location>
</feature>
<gene>
    <name evidence="9" type="ORF">LV83_03276</name>
</gene>
<dbReference type="InterPro" id="IPR012944">
    <property type="entry name" value="SusD_RagB_dom"/>
</dbReference>
<dbReference type="RefSeq" id="WP_158530605.1">
    <property type="nucleotide sequence ID" value="NZ_QLLK01000010.1"/>
</dbReference>
<dbReference type="Proteomes" id="UP000249610">
    <property type="component" value="Unassembled WGS sequence"/>
</dbReference>
<dbReference type="Gene3D" id="1.25.40.390">
    <property type="match status" value="1"/>
</dbReference>
<feature type="repeat" description="TPR" evidence="6">
    <location>
        <begin position="216"/>
        <end position="249"/>
    </location>
</feature>
<feature type="domain" description="SusD-like N-terminal" evidence="8">
    <location>
        <begin position="24"/>
        <end position="227"/>
    </location>
</feature>
<evidence type="ECO:0000256" key="5">
    <source>
        <dbReference type="ARBA" id="ARBA00023237"/>
    </source>
</evidence>
<evidence type="ECO:0000259" key="8">
    <source>
        <dbReference type="Pfam" id="PF14322"/>
    </source>
</evidence>
<dbReference type="InterPro" id="IPR033985">
    <property type="entry name" value="SusD-like_N"/>
</dbReference>
<evidence type="ECO:0000256" key="3">
    <source>
        <dbReference type="ARBA" id="ARBA00022729"/>
    </source>
</evidence>
<protein>
    <submittedName>
        <fullName evidence="9">SusD-like starch-binding protein associating with outer membrane</fullName>
    </submittedName>
</protein>
<dbReference type="SUPFAM" id="SSF48452">
    <property type="entry name" value="TPR-like"/>
    <property type="match status" value="1"/>
</dbReference>
<sequence length="459" mass="51935">MRTYKLNILLVIIFGFSFASCSGFLDEKPSKTIVVPKSVEDLQSILNAVDGVNISDSFGLILSDDIFITDDGLLALPDNIRDGYLWKRQLSDAQGSMPTWSFAYGNIFKFNVVLEEAEKITPANEAEKSQLDRIKGAALYLRSQNYFELLQIFTHPLISQADLGKDGVPLMLTPDFSAPKGKSTVGEVYDQIIEDLIKALDLLPEVPVDALRPSKVASYGLLARIYLQLGGYDQALNFANQALSIKSDLMNLNSNSYLSNLPITLYTYPIPRFNEEVVLHILAGSQSYMYSNLTFVNQVVYDSYDENDIRKYLYFTAPDQLGRVNFAGNFSGEYLVFAGITTGELYLIKAEALARKEREEEALQTLNILLESRFYEDTFIPYTAENVGSVLKIVLEERRKEMIYRGILRWTDMRRFLKDQNWSGVAPRVVEGVTYDLGTSPENYFLEIPLNEQERNEAL</sequence>
<dbReference type="InterPro" id="IPR011990">
    <property type="entry name" value="TPR-like_helical_dom_sf"/>
</dbReference>
<dbReference type="OrthoDB" id="653598at2"/>
<proteinExistence type="inferred from homology"/>
<comment type="caution">
    <text evidence="9">The sequence shown here is derived from an EMBL/GenBank/DDBJ whole genome shotgun (WGS) entry which is preliminary data.</text>
</comment>
<dbReference type="Pfam" id="PF07980">
    <property type="entry name" value="SusD_RagB"/>
    <property type="match status" value="1"/>
</dbReference>
<dbReference type="InterPro" id="IPR019734">
    <property type="entry name" value="TPR_rpt"/>
</dbReference>
<evidence type="ECO:0000256" key="6">
    <source>
        <dbReference type="PROSITE-ProRule" id="PRU00339"/>
    </source>
</evidence>
<comment type="subcellular location">
    <subcellularLocation>
        <location evidence="1">Cell outer membrane</location>
    </subcellularLocation>
</comment>
<name>A0A327P3B3_9BACT</name>
<keyword evidence="6" id="KW-0802">TPR repeat</keyword>
<dbReference type="AlphaFoldDB" id="A0A327P3B3"/>
<evidence type="ECO:0000259" key="7">
    <source>
        <dbReference type="Pfam" id="PF07980"/>
    </source>
</evidence>
<comment type="similarity">
    <text evidence="2">Belongs to the SusD family.</text>
</comment>
<dbReference type="Pfam" id="PF14322">
    <property type="entry name" value="SusD-like_3"/>
    <property type="match status" value="1"/>
</dbReference>
<keyword evidence="10" id="KW-1185">Reference proteome</keyword>
<keyword evidence="5" id="KW-0998">Cell outer membrane</keyword>
<evidence type="ECO:0000256" key="1">
    <source>
        <dbReference type="ARBA" id="ARBA00004442"/>
    </source>
</evidence>
<dbReference type="GO" id="GO:0009279">
    <property type="term" value="C:cell outer membrane"/>
    <property type="evidence" value="ECO:0007669"/>
    <property type="project" value="UniProtKB-SubCell"/>
</dbReference>
<evidence type="ECO:0000313" key="9">
    <source>
        <dbReference type="EMBL" id="RAI86720.1"/>
    </source>
</evidence>
<accession>A0A327P3B3</accession>